<protein>
    <submittedName>
        <fullName evidence="3">YaaR family protein</fullName>
    </submittedName>
</protein>
<evidence type="ECO:0000256" key="2">
    <source>
        <dbReference type="SAM" id="MobiDB-lite"/>
    </source>
</evidence>
<evidence type="ECO:0000313" key="3">
    <source>
        <dbReference type="EMBL" id="GAA4076464.1"/>
    </source>
</evidence>
<feature type="region of interest" description="Disordered" evidence="2">
    <location>
        <begin position="1"/>
        <end position="21"/>
    </location>
</feature>
<dbReference type="SUPFAM" id="SSF158397">
    <property type="entry name" value="TM1646-like"/>
    <property type="match status" value="1"/>
</dbReference>
<keyword evidence="4" id="KW-1185">Reference proteome</keyword>
<dbReference type="EMBL" id="BAABDL010000118">
    <property type="protein sequence ID" value="GAA4076464.1"/>
    <property type="molecule type" value="Genomic_DNA"/>
</dbReference>
<sequence>MKINKDIRSQLDARKPKKAASKKKSLSFDAMVMAQSEKLQVDQLEQLMEEITDQGERLSRYRTIRELTKFKRFVKDFIQEAVQYGLDISHSHTFQMNGNSRRLLIVKQIDEKLIELTEAVVEQEKRSIDLLDMIGEIKGMLINLYS</sequence>
<dbReference type="Gene3D" id="1.20.120.490">
    <property type="entry name" value="Hypothetical protein TM1646-like domain"/>
    <property type="match status" value="1"/>
</dbReference>
<keyword evidence="1" id="KW-0175">Coiled coil</keyword>
<evidence type="ECO:0000313" key="4">
    <source>
        <dbReference type="Proteomes" id="UP001501734"/>
    </source>
</evidence>
<dbReference type="Pfam" id="PF03885">
    <property type="entry name" value="DUF327"/>
    <property type="match status" value="1"/>
</dbReference>
<name>A0ABP7VXY7_9BACI</name>
<feature type="compositionally biased region" description="Basic and acidic residues" evidence="2">
    <location>
        <begin position="1"/>
        <end position="14"/>
    </location>
</feature>
<dbReference type="InterPro" id="IPR024042">
    <property type="entry name" value="TM1646-like_dom_sf"/>
</dbReference>
<organism evidence="3 4">
    <name type="scientific">Amphibacillus indicireducens</name>
    <dbReference type="NCBI Taxonomy" id="1076330"/>
    <lineage>
        <taxon>Bacteria</taxon>
        <taxon>Bacillati</taxon>
        <taxon>Bacillota</taxon>
        <taxon>Bacilli</taxon>
        <taxon>Bacillales</taxon>
        <taxon>Bacillaceae</taxon>
        <taxon>Amphibacillus</taxon>
    </lineage>
</organism>
<accession>A0ABP7VXY7</accession>
<reference evidence="4" key="1">
    <citation type="journal article" date="2019" name="Int. J. Syst. Evol. Microbiol.">
        <title>The Global Catalogue of Microorganisms (GCM) 10K type strain sequencing project: providing services to taxonomists for standard genome sequencing and annotation.</title>
        <authorList>
            <consortium name="The Broad Institute Genomics Platform"/>
            <consortium name="The Broad Institute Genome Sequencing Center for Infectious Disease"/>
            <person name="Wu L."/>
            <person name="Ma J."/>
        </authorList>
    </citation>
    <scope>NUCLEOTIDE SEQUENCE [LARGE SCALE GENOMIC DNA]</scope>
    <source>
        <strain evidence="4">JCM 17250</strain>
    </source>
</reference>
<dbReference type="RefSeq" id="WP_344913068.1">
    <property type="nucleotide sequence ID" value="NZ_BAABDL010000118.1"/>
</dbReference>
<feature type="coiled-coil region" evidence="1">
    <location>
        <begin position="34"/>
        <end position="61"/>
    </location>
</feature>
<comment type="caution">
    <text evidence="3">The sequence shown here is derived from an EMBL/GenBank/DDBJ whole genome shotgun (WGS) entry which is preliminary data.</text>
</comment>
<evidence type="ECO:0000256" key="1">
    <source>
        <dbReference type="SAM" id="Coils"/>
    </source>
</evidence>
<gene>
    <name evidence="3" type="ORF">GCM10022410_21660</name>
</gene>
<dbReference type="Proteomes" id="UP001501734">
    <property type="component" value="Unassembled WGS sequence"/>
</dbReference>
<proteinExistence type="predicted"/>
<dbReference type="InterPro" id="IPR005585">
    <property type="entry name" value="DUF327"/>
</dbReference>